<dbReference type="Proteomes" id="UP000594873">
    <property type="component" value="Chromosome"/>
</dbReference>
<dbReference type="RefSeq" id="WP_200972906.1">
    <property type="nucleotide sequence ID" value="NZ_CP065592.1"/>
</dbReference>
<evidence type="ECO:0000313" key="3">
    <source>
        <dbReference type="Proteomes" id="UP000594873"/>
    </source>
</evidence>
<sequence>MATAAPANQMPLFYNQLEPLSSNVHPNFKVRATDKAPFLAGANAIPVTVDEFVLAQRHYPIVFTADENPVPLALMGLNEGVNVYVDDEGKLLNQDVYVPAYIRRYPFMLARLQPDAQDLTLCFDRTADVVGEFEDGQALFDGDKPSETTQNIMKLCEDFEMSVQRTGAFVKELKDADLLIDGEVSIQLSDGRPPFIYRGFKMVAEDKLRELRGDALRKMNQSGMLPLIFAHLFSLSFARDIFGKQAAQGKGPDLAATAPKAEDKADA</sequence>
<feature type="region of interest" description="Disordered" evidence="1">
    <location>
        <begin position="248"/>
        <end position="267"/>
    </location>
</feature>
<evidence type="ECO:0000313" key="2">
    <source>
        <dbReference type="EMBL" id="QPQ56046.1"/>
    </source>
</evidence>
<proteinExistence type="predicted"/>
<reference evidence="2 3" key="1">
    <citation type="submission" date="2020-11" db="EMBL/GenBank/DDBJ databases">
        <title>Genome seq and assembly of Sphingosinicella sp.</title>
        <authorList>
            <person name="Chhetri G."/>
        </authorList>
    </citation>
    <scope>NUCLEOTIDE SEQUENCE [LARGE SCALE GENOMIC DNA]</scope>
    <source>
        <strain evidence="2 3">UDD2</strain>
    </source>
</reference>
<accession>A0A7T2GLH0</accession>
<dbReference type="Pfam" id="PF07277">
    <property type="entry name" value="SapC"/>
    <property type="match status" value="1"/>
</dbReference>
<gene>
    <name evidence="2" type="ORF">IC614_05580</name>
</gene>
<keyword evidence="3" id="KW-1185">Reference proteome</keyword>
<dbReference type="AlphaFoldDB" id="A0A7T2GLH0"/>
<dbReference type="KEGG" id="sflv:IC614_05580"/>
<dbReference type="InterPro" id="IPR010836">
    <property type="entry name" value="SapC"/>
</dbReference>
<protein>
    <submittedName>
        <fullName evidence="2">SapC family protein</fullName>
    </submittedName>
</protein>
<organism evidence="2 3">
    <name type="scientific">Allosphingosinicella flava</name>
    <dbReference type="NCBI Taxonomy" id="2771430"/>
    <lineage>
        <taxon>Bacteria</taxon>
        <taxon>Pseudomonadati</taxon>
        <taxon>Pseudomonadota</taxon>
        <taxon>Alphaproteobacteria</taxon>
        <taxon>Sphingomonadales</taxon>
        <taxon>Sphingomonadaceae</taxon>
        <taxon>Allosphingosinicella</taxon>
    </lineage>
</organism>
<evidence type="ECO:0000256" key="1">
    <source>
        <dbReference type="SAM" id="MobiDB-lite"/>
    </source>
</evidence>
<name>A0A7T2GLH0_9SPHN</name>
<dbReference type="EMBL" id="CP065592">
    <property type="protein sequence ID" value="QPQ56046.1"/>
    <property type="molecule type" value="Genomic_DNA"/>
</dbReference>